<dbReference type="SUPFAM" id="SSF53448">
    <property type="entry name" value="Nucleotide-diphospho-sugar transferases"/>
    <property type="match status" value="1"/>
</dbReference>
<evidence type="ECO:0000313" key="9">
    <source>
        <dbReference type="Proteomes" id="UP000769157"/>
    </source>
</evidence>
<keyword evidence="7" id="KW-0732">Signal</keyword>
<dbReference type="InterPro" id="IPR002685">
    <property type="entry name" value="Glyco_trans_15"/>
</dbReference>
<evidence type="ECO:0000256" key="4">
    <source>
        <dbReference type="ARBA" id="ARBA00022679"/>
    </source>
</evidence>
<sequence length="418" mass="49448">MGVSMRWVTLVLLFSFLIQVWRLSVHADIDLRKIHQDSLEVIKNRQDPIRNRLQLAKLKPATNSYVHGVFPKPVSNPKLENATILMLCRNWELSGVLKSMRSLEDRFNKDYHYTWTFLNDVPFTDKFIEATTQMASGPTQYGLVPAEDWNVPAYVNETKMDECLIDFENRDVIYGGSRSYRNMCHFNSGFFFKQELVQQYDYYFRVEPEVEYFCDFQMDPFRLLRENKKKYGFVMTLLEYENTIPSLWNAVEDFMNLHPEYIHPDSLFDFVTNDEPIGTGRLVVEHNSSYNLAHFWSNFEIGDLNFFRSEAYESYFDHLSRTGGFHYERWGDAPVHSIAVALLMNQSEIHHFEDIGYTHAPFATCPTSQSIIYGKRCVCSEACKEDNFNVHPHSCLPRYWKYNGKRFLREYYHEEDYI</sequence>
<dbReference type="FunFam" id="3.90.550.10:FF:000051">
    <property type="entry name" value="Alpha-1,2-mannosyltransferase (Ktr4)"/>
    <property type="match status" value="1"/>
</dbReference>
<dbReference type="PANTHER" id="PTHR31121:SF10">
    <property type="entry name" value="MANNOSYLTRANSFERASE KTR2-RELATED"/>
    <property type="match status" value="1"/>
</dbReference>
<dbReference type="AlphaFoldDB" id="A0A9P8P5A1"/>
<dbReference type="GeneID" id="70235911"/>
<dbReference type="GO" id="GO:0016020">
    <property type="term" value="C:membrane"/>
    <property type="evidence" value="ECO:0007669"/>
    <property type="project" value="UniProtKB-SubCell"/>
</dbReference>
<dbReference type="GO" id="GO:0000032">
    <property type="term" value="P:cell wall mannoprotein biosynthetic process"/>
    <property type="evidence" value="ECO:0007669"/>
    <property type="project" value="TreeGrafter"/>
</dbReference>
<evidence type="ECO:0000256" key="2">
    <source>
        <dbReference type="ARBA" id="ARBA00007677"/>
    </source>
</evidence>
<dbReference type="EMBL" id="JAEUBE010000295">
    <property type="protein sequence ID" value="KAH3665758.1"/>
    <property type="molecule type" value="Genomic_DNA"/>
</dbReference>
<proteinExistence type="inferred from homology"/>
<dbReference type="InterPro" id="IPR029044">
    <property type="entry name" value="Nucleotide-diphossugar_trans"/>
</dbReference>
<feature type="chain" id="PRO_5040308964" description="Mannosyltransferase" evidence="7">
    <location>
        <begin position="23"/>
        <end position="418"/>
    </location>
</feature>
<evidence type="ECO:0000256" key="7">
    <source>
        <dbReference type="SAM" id="SignalP"/>
    </source>
</evidence>
<comment type="similarity">
    <text evidence="2">Belongs to the glycosyltransferase 15 family.</text>
</comment>
<dbReference type="GO" id="GO:0000026">
    <property type="term" value="F:alpha-1,2-mannosyltransferase activity"/>
    <property type="evidence" value="ECO:0007669"/>
    <property type="project" value="TreeGrafter"/>
</dbReference>
<evidence type="ECO:0000256" key="3">
    <source>
        <dbReference type="ARBA" id="ARBA00022676"/>
    </source>
</evidence>
<dbReference type="PANTHER" id="PTHR31121">
    <property type="entry name" value="ALPHA-1,2 MANNOSYLTRANSFERASE KTR1"/>
    <property type="match status" value="1"/>
</dbReference>
<evidence type="ECO:0000313" key="8">
    <source>
        <dbReference type="EMBL" id="KAH3665758.1"/>
    </source>
</evidence>
<dbReference type="GO" id="GO:0005794">
    <property type="term" value="C:Golgi apparatus"/>
    <property type="evidence" value="ECO:0007669"/>
    <property type="project" value="TreeGrafter"/>
</dbReference>
<feature type="signal peptide" evidence="7">
    <location>
        <begin position="1"/>
        <end position="22"/>
    </location>
</feature>
<dbReference type="OrthoDB" id="439943at2759"/>
<keyword evidence="5" id="KW-0812">Transmembrane</keyword>
<dbReference type="GO" id="GO:0006493">
    <property type="term" value="P:protein O-linked glycosylation"/>
    <property type="evidence" value="ECO:0007669"/>
    <property type="project" value="TreeGrafter"/>
</dbReference>
<dbReference type="Proteomes" id="UP000769157">
    <property type="component" value="Unassembled WGS sequence"/>
</dbReference>
<evidence type="ECO:0000256" key="1">
    <source>
        <dbReference type="ARBA" id="ARBA00004606"/>
    </source>
</evidence>
<keyword evidence="3" id="KW-0328">Glycosyltransferase</keyword>
<evidence type="ECO:0000256" key="6">
    <source>
        <dbReference type="PIRSR" id="PIRSR018153-1"/>
    </source>
</evidence>
<keyword evidence="4" id="KW-0808">Transferase</keyword>
<dbReference type="Pfam" id="PF01793">
    <property type="entry name" value="Glyco_transf_15"/>
    <property type="match status" value="1"/>
</dbReference>
<gene>
    <name evidence="8" type="ORF">OGAPHI_003946</name>
</gene>
<evidence type="ECO:0008006" key="10">
    <source>
        <dbReference type="Google" id="ProtNLM"/>
    </source>
</evidence>
<reference evidence="8" key="2">
    <citation type="submission" date="2021-01" db="EMBL/GenBank/DDBJ databases">
        <authorList>
            <person name="Schikora-Tamarit M.A."/>
        </authorList>
    </citation>
    <scope>NUCLEOTIDE SEQUENCE</scope>
    <source>
        <strain evidence="8">CBS6075</strain>
    </source>
</reference>
<feature type="active site" description="Nucleophile" evidence="6">
    <location>
        <position position="300"/>
    </location>
</feature>
<reference evidence="8" key="1">
    <citation type="journal article" date="2021" name="Open Biol.">
        <title>Shared evolutionary footprints suggest mitochondrial oxidative damage underlies multiple complex I losses in fungi.</title>
        <authorList>
            <person name="Schikora-Tamarit M.A."/>
            <person name="Marcet-Houben M."/>
            <person name="Nosek J."/>
            <person name="Gabaldon T."/>
        </authorList>
    </citation>
    <scope>NUCLEOTIDE SEQUENCE</scope>
    <source>
        <strain evidence="8">CBS6075</strain>
    </source>
</reference>
<keyword evidence="9" id="KW-1185">Reference proteome</keyword>
<name>A0A9P8P5A1_9ASCO</name>
<dbReference type="PIRSF" id="PIRSF018153">
    <property type="entry name" value="Glyco_trans_15"/>
    <property type="match status" value="1"/>
</dbReference>
<evidence type="ECO:0000256" key="5">
    <source>
        <dbReference type="ARBA" id="ARBA00022968"/>
    </source>
</evidence>
<accession>A0A9P8P5A1</accession>
<dbReference type="Gene3D" id="3.90.550.10">
    <property type="entry name" value="Spore Coat Polysaccharide Biosynthesis Protein SpsA, Chain A"/>
    <property type="match status" value="1"/>
</dbReference>
<protein>
    <recommendedName>
        <fullName evidence="10">Mannosyltransferase</fullName>
    </recommendedName>
</protein>
<comment type="caution">
    <text evidence="8">The sequence shown here is derived from an EMBL/GenBank/DDBJ whole genome shotgun (WGS) entry which is preliminary data.</text>
</comment>
<dbReference type="GO" id="GO:0006487">
    <property type="term" value="P:protein N-linked glycosylation"/>
    <property type="evidence" value="ECO:0007669"/>
    <property type="project" value="TreeGrafter"/>
</dbReference>
<comment type="subcellular location">
    <subcellularLocation>
        <location evidence="1">Membrane</location>
        <topology evidence="1">Single-pass type II membrane protein</topology>
    </subcellularLocation>
</comment>
<organism evidence="8 9">
    <name type="scientific">Ogataea philodendri</name>
    <dbReference type="NCBI Taxonomy" id="1378263"/>
    <lineage>
        <taxon>Eukaryota</taxon>
        <taxon>Fungi</taxon>
        <taxon>Dikarya</taxon>
        <taxon>Ascomycota</taxon>
        <taxon>Saccharomycotina</taxon>
        <taxon>Pichiomycetes</taxon>
        <taxon>Pichiales</taxon>
        <taxon>Pichiaceae</taxon>
        <taxon>Ogataea</taxon>
    </lineage>
</organism>
<dbReference type="RefSeq" id="XP_046060962.1">
    <property type="nucleotide sequence ID" value="XM_046204971.1"/>
</dbReference>
<keyword evidence="5" id="KW-0735">Signal-anchor</keyword>